<organism evidence="9 10">
    <name type="scientific">Clostridium perfringens</name>
    <dbReference type="NCBI Taxonomy" id="1502"/>
    <lineage>
        <taxon>Bacteria</taxon>
        <taxon>Bacillati</taxon>
        <taxon>Bacillota</taxon>
        <taxon>Clostridia</taxon>
        <taxon>Eubacteriales</taxon>
        <taxon>Clostridiaceae</taxon>
        <taxon>Clostridium</taxon>
    </lineage>
</organism>
<dbReference type="GO" id="GO:0022857">
    <property type="term" value="F:transmembrane transporter activity"/>
    <property type="evidence" value="ECO:0007669"/>
    <property type="project" value="InterPro"/>
</dbReference>
<feature type="transmembrane region" description="Helical" evidence="8">
    <location>
        <begin position="142"/>
        <end position="164"/>
    </location>
</feature>
<gene>
    <name evidence="9" type="ORF">GNF83_15585</name>
</gene>
<dbReference type="InterPro" id="IPR037294">
    <property type="entry name" value="ABC_BtuC-like"/>
</dbReference>
<evidence type="ECO:0000256" key="8">
    <source>
        <dbReference type="SAM" id="Phobius"/>
    </source>
</evidence>
<dbReference type="Gene3D" id="1.10.3470.10">
    <property type="entry name" value="ABC transporter involved in vitamin B12 uptake, BtuC"/>
    <property type="match status" value="1"/>
</dbReference>
<dbReference type="Pfam" id="PF01032">
    <property type="entry name" value="FecCD"/>
    <property type="match status" value="1"/>
</dbReference>
<accession>A0AAW9K7L4</accession>
<keyword evidence="7 8" id="KW-0472">Membrane</keyword>
<dbReference type="GO" id="GO:0005886">
    <property type="term" value="C:plasma membrane"/>
    <property type="evidence" value="ECO:0007669"/>
    <property type="project" value="UniProtKB-SubCell"/>
</dbReference>
<evidence type="ECO:0000256" key="7">
    <source>
        <dbReference type="ARBA" id="ARBA00023136"/>
    </source>
</evidence>
<keyword evidence="3" id="KW-0813">Transport</keyword>
<comment type="subcellular location">
    <subcellularLocation>
        <location evidence="1">Cell membrane</location>
        <topology evidence="1">Multi-pass membrane protein</topology>
    </subcellularLocation>
</comment>
<dbReference type="CDD" id="cd06550">
    <property type="entry name" value="TM_ABC_iron-siderophores_like"/>
    <property type="match status" value="1"/>
</dbReference>
<dbReference type="InterPro" id="IPR000522">
    <property type="entry name" value="ABC_transptr_permease_BtuC"/>
</dbReference>
<dbReference type="SUPFAM" id="SSF81345">
    <property type="entry name" value="ABC transporter involved in vitamin B12 uptake, BtuC"/>
    <property type="match status" value="1"/>
</dbReference>
<evidence type="ECO:0000313" key="10">
    <source>
        <dbReference type="Proteomes" id="UP001288944"/>
    </source>
</evidence>
<feature type="transmembrane region" description="Helical" evidence="8">
    <location>
        <begin position="109"/>
        <end position="130"/>
    </location>
</feature>
<name>A0AAW9K7L4_CLOPF</name>
<dbReference type="EMBL" id="WNUR01000293">
    <property type="protein sequence ID" value="MDZ7542596.1"/>
    <property type="molecule type" value="Genomic_DNA"/>
</dbReference>
<evidence type="ECO:0000256" key="5">
    <source>
        <dbReference type="ARBA" id="ARBA00022692"/>
    </source>
</evidence>
<evidence type="ECO:0000256" key="4">
    <source>
        <dbReference type="ARBA" id="ARBA00022475"/>
    </source>
</evidence>
<evidence type="ECO:0000256" key="1">
    <source>
        <dbReference type="ARBA" id="ARBA00004651"/>
    </source>
</evidence>
<feature type="transmembrane region" description="Helical" evidence="8">
    <location>
        <begin position="84"/>
        <end position="103"/>
    </location>
</feature>
<dbReference type="Proteomes" id="UP001288944">
    <property type="component" value="Unassembled WGS sequence"/>
</dbReference>
<dbReference type="GO" id="GO:0033214">
    <property type="term" value="P:siderophore-iron import into cell"/>
    <property type="evidence" value="ECO:0007669"/>
    <property type="project" value="TreeGrafter"/>
</dbReference>
<protein>
    <submittedName>
        <fullName evidence="9">Iron chelate uptake ABC transporter family permease subunit</fullName>
    </submittedName>
</protein>
<dbReference type="PANTHER" id="PTHR30472:SF1">
    <property type="entry name" value="FE(3+) DICITRATE TRANSPORT SYSTEM PERMEASE PROTEIN FECC-RELATED"/>
    <property type="match status" value="1"/>
</dbReference>
<dbReference type="PANTHER" id="PTHR30472">
    <property type="entry name" value="FERRIC ENTEROBACTIN TRANSPORT SYSTEM PERMEASE PROTEIN"/>
    <property type="match status" value="1"/>
</dbReference>
<evidence type="ECO:0000313" key="9">
    <source>
        <dbReference type="EMBL" id="MDZ7542596.1"/>
    </source>
</evidence>
<feature type="non-terminal residue" evidence="9">
    <location>
        <position position="232"/>
    </location>
</feature>
<proteinExistence type="inferred from homology"/>
<feature type="transmembrane region" description="Helical" evidence="8">
    <location>
        <begin position="184"/>
        <end position="204"/>
    </location>
</feature>
<comment type="similarity">
    <text evidence="2">Belongs to the binding-protein-dependent transport system permease family. FecCD subfamily.</text>
</comment>
<keyword evidence="6 8" id="KW-1133">Transmembrane helix</keyword>
<sequence>MILFLLLIITTIILCYLSITKGFIHTSYDTLIDAYKNFNNSQEHIIIRASRVPRTLNSLLVGGALGVSGLLTQGLTRNKLASPSILGINSGAVLTLVIALTYFPNISSLGLAWLAFLGALGASILVYLLCGGLSGDIKPMDLTLGGTALGALFFSLAQGILYKSEVALEQVIYWMTGSVEGKKLEVIIEFMPVILVVMIATLFIGKKLNVFSLGEEMARSLGMKTMYLKIAI</sequence>
<dbReference type="AlphaFoldDB" id="A0AAW9K7L4"/>
<keyword evidence="4" id="KW-1003">Cell membrane</keyword>
<evidence type="ECO:0000256" key="2">
    <source>
        <dbReference type="ARBA" id="ARBA00007935"/>
    </source>
</evidence>
<evidence type="ECO:0000256" key="3">
    <source>
        <dbReference type="ARBA" id="ARBA00022448"/>
    </source>
</evidence>
<evidence type="ECO:0000256" key="6">
    <source>
        <dbReference type="ARBA" id="ARBA00022989"/>
    </source>
</evidence>
<reference evidence="9" key="1">
    <citation type="submission" date="2019-11" db="EMBL/GenBank/DDBJ databases">
        <title>Characterization of Clostridium perfringens isolates from swine manure treated agricultural soils.</title>
        <authorList>
            <person name="Wushke S.T."/>
        </authorList>
    </citation>
    <scope>NUCLEOTIDE SEQUENCE</scope>
    <source>
        <strain evidence="9">X62</strain>
    </source>
</reference>
<keyword evidence="5 8" id="KW-0812">Transmembrane</keyword>
<comment type="caution">
    <text evidence="9">The sequence shown here is derived from an EMBL/GenBank/DDBJ whole genome shotgun (WGS) entry which is preliminary data.</text>
</comment>